<proteinExistence type="predicted"/>
<accession>A0ACC0WW45</accession>
<protein>
    <submittedName>
        <fullName evidence="1">Uncharacterized protein</fullName>
    </submittedName>
</protein>
<evidence type="ECO:0000313" key="2">
    <source>
        <dbReference type="Proteomes" id="UP001163321"/>
    </source>
</evidence>
<name>A0ACC0WW45_9STRA</name>
<keyword evidence="2" id="KW-1185">Reference proteome</keyword>
<sequence length="60" mass="6797">MAISNTEASISVRLNTRCFSLMATQKYLLTCARADIGMIYDWFCEVSKRLKVSAFNTLRG</sequence>
<organism evidence="1 2">
    <name type="scientific">Peronosclerospora sorghi</name>
    <dbReference type="NCBI Taxonomy" id="230839"/>
    <lineage>
        <taxon>Eukaryota</taxon>
        <taxon>Sar</taxon>
        <taxon>Stramenopiles</taxon>
        <taxon>Oomycota</taxon>
        <taxon>Peronosporomycetes</taxon>
        <taxon>Peronosporales</taxon>
        <taxon>Peronosporaceae</taxon>
        <taxon>Peronosclerospora</taxon>
    </lineage>
</organism>
<dbReference type="EMBL" id="CM047580">
    <property type="protein sequence ID" value="KAI9922920.1"/>
    <property type="molecule type" value="Genomic_DNA"/>
</dbReference>
<dbReference type="Proteomes" id="UP001163321">
    <property type="component" value="Chromosome 1"/>
</dbReference>
<gene>
    <name evidence="1" type="ORF">PsorP6_000317</name>
</gene>
<comment type="caution">
    <text evidence="1">The sequence shown here is derived from an EMBL/GenBank/DDBJ whole genome shotgun (WGS) entry which is preliminary data.</text>
</comment>
<evidence type="ECO:0000313" key="1">
    <source>
        <dbReference type="EMBL" id="KAI9922920.1"/>
    </source>
</evidence>
<reference evidence="1 2" key="1">
    <citation type="journal article" date="2022" name="bioRxiv">
        <title>The genome of the oomycete Peronosclerospora sorghi, a cosmopolitan pathogen of maize and sorghum, is inflated with dispersed pseudogenes.</title>
        <authorList>
            <person name="Fletcher K."/>
            <person name="Martin F."/>
            <person name="Isakeit T."/>
            <person name="Cavanaugh K."/>
            <person name="Magill C."/>
            <person name="Michelmore R."/>
        </authorList>
    </citation>
    <scope>NUCLEOTIDE SEQUENCE [LARGE SCALE GENOMIC DNA]</scope>
    <source>
        <strain evidence="1">P6</strain>
    </source>
</reference>